<evidence type="ECO:0000256" key="5">
    <source>
        <dbReference type="ARBA" id="ARBA00023002"/>
    </source>
</evidence>
<keyword evidence="10" id="KW-1185">Reference proteome</keyword>
<keyword evidence="6 8" id="KW-0408">Iron</keyword>
<sequence>MNDYKTDIACIRLGNIHVIIVSCPGIAREFLIKQDAVFASRPTNWSSEYVSLGYRTTALAPYGEHWRKMKRVITNELVSPLKHQWLYGKREEEADNLVRYVYNKCKNGGLVDVREAAQHYDGNIIRKLFFSRRNFGKGREDGGPGFEEVEHEVMIATVDNPSNAVEWGLAEMLNQPELLKKATEELDSVVSKGRLVQESDFPKLNYVKACAREAFRLHPIVDFNVAHSSMSDTIVANLVLIEPSLNLITFGTGRRSCPGIMLGTSMVVMLFARLLNGFTCSVPPNEPCIDLSESEGGTIKAKPLLAFAKPRLLPEVYDIR</sequence>
<keyword evidence="4 8" id="KW-0479">Metal-binding</keyword>
<evidence type="ECO:0000313" key="10">
    <source>
        <dbReference type="Proteomes" id="UP001497480"/>
    </source>
</evidence>
<comment type="caution">
    <text evidence="9">The sequence shown here is derived from an EMBL/GenBank/DDBJ whole genome shotgun (WGS) entry which is preliminary data.</text>
</comment>
<dbReference type="PROSITE" id="PS51257">
    <property type="entry name" value="PROKAR_LIPOPROTEIN"/>
    <property type="match status" value="1"/>
</dbReference>
<gene>
    <name evidence="9" type="ORF">LLUT_LOCUS35812</name>
</gene>
<dbReference type="SUPFAM" id="SSF48264">
    <property type="entry name" value="Cytochrome P450"/>
    <property type="match status" value="1"/>
</dbReference>
<dbReference type="GO" id="GO:0004497">
    <property type="term" value="F:monooxygenase activity"/>
    <property type="evidence" value="ECO:0007669"/>
    <property type="project" value="UniProtKB-KW"/>
</dbReference>
<dbReference type="PROSITE" id="PS00086">
    <property type="entry name" value="CYTOCHROME_P450"/>
    <property type="match status" value="1"/>
</dbReference>
<protein>
    <recommendedName>
        <fullName evidence="11">Cytochrome P450</fullName>
    </recommendedName>
</protein>
<comment type="cofactor">
    <cofactor evidence="1">
        <name>heme</name>
        <dbReference type="ChEBI" id="CHEBI:30413"/>
    </cofactor>
</comment>
<dbReference type="AlphaFoldDB" id="A0AAV1YLR1"/>
<dbReference type="InterPro" id="IPR002401">
    <property type="entry name" value="Cyt_P450_E_grp-I"/>
</dbReference>
<keyword evidence="5 8" id="KW-0560">Oxidoreductase</keyword>
<evidence type="ECO:0000256" key="8">
    <source>
        <dbReference type="RuleBase" id="RU000461"/>
    </source>
</evidence>
<dbReference type="Gene3D" id="1.10.630.10">
    <property type="entry name" value="Cytochrome P450"/>
    <property type="match status" value="3"/>
</dbReference>
<evidence type="ECO:0008006" key="11">
    <source>
        <dbReference type="Google" id="ProtNLM"/>
    </source>
</evidence>
<keyword evidence="3 8" id="KW-0349">Heme</keyword>
<organism evidence="9 10">
    <name type="scientific">Lupinus luteus</name>
    <name type="common">European yellow lupine</name>
    <dbReference type="NCBI Taxonomy" id="3873"/>
    <lineage>
        <taxon>Eukaryota</taxon>
        <taxon>Viridiplantae</taxon>
        <taxon>Streptophyta</taxon>
        <taxon>Embryophyta</taxon>
        <taxon>Tracheophyta</taxon>
        <taxon>Spermatophyta</taxon>
        <taxon>Magnoliopsida</taxon>
        <taxon>eudicotyledons</taxon>
        <taxon>Gunneridae</taxon>
        <taxon>Pentapetalae</taxon>
        <taxon>rosids</taxon>
        <taxon>fabids</taxon>
        <taxon>Fabales</taxon>
        <taxon>Fabaceae</taxon>
        <taxon>Papilionoideae</taxon>
        <taxon>50 kb inversion clade</taxon>
        <taxon>genistoids sensu lato</taxon>
        <taxon>core genistoids</taxon>
        <taxon>Genisteae</taxon>
        <taxon>Lupinus</taxon>
    </lineage>
</organism>
<name>A0AAV1YLR1_LUPLU</name>
<dbReference type="PANTHER" id="PTHR47944">
    <property type="entry name" value="CYTOCHROME P450 98A9"/>
    <property type="match status" value="1"/>
</dbReference>
<evidence type="ECO:0000256" key="6">
    <source>
        <dbReference type="ARBA" id="ARBA00023004"/>
    </source>
</evidence>
<dbReference type="GO" id="GO:0020037">
    <property type="term" value="F:heme binding"/>
    <property type="evidence" value="ECO:0007669"/>
    <property type="project" value="InterPro"/>
</dbReference>
<evidence type="ECO:0000313" key="9">
    <source>
        <dbReference type="EMBL" id="CAL0334752.1"/>
    </source>
</evidence>
<dbReference type="PRINTS" id="PR00463">
    <property type="entry name" value="EP450I"/>
</dbReference>
<dbReference type="GO" id="GO:0005506">
    <property type="term" value="F:iron ion binding"/>
    <property type="evidence" value="ECO:0007669"/>
    <property type="project" value="InterPro"/>
</dbReference>
<keyword evidence="7 8" id="KW-0503">Monooxygenase</keyword>
<proteinExistence type="inferred from homology"/>
<dbReference type="Pfam" id="PF00067">
    <property type="entry name" value="p450"/>
    <property type="match status" value="3"/>
</dbReference>
<evidence type="ECO:0000256" key="3">
    <source>
        <dbReference type="ARBA" id="ARBA00022617"/>
    </source>
</evidence>
<dbReference type="EMBL" id="CAXHTB010000026">
    <property type="protein sequence ID" value="CAL0334752.1"/>
    <property type="molecule type" value="Genomic_DNA"/>
</dbReference>
<dbReference type="InterPro" id="IPR036396">
    <property type="entry name" value="Cyt_P450_sf"/>
</dbReference>
<dbReference type="GO" id="GO:0016705">
    <property type="term" value="F:oxidoreductase activity, acting on paired donors, with incorporation or reduction of molecular oxygen"/>
    <property type="evidence" value="ECO:0007669"/>
    <property type="project" value="InterPro"/>
</dbReference>
<evidence type="ECO:0000256" key="2">
    <source>
        <dbReference type="ARBA" id="ARBA00010617"/>
    </source>
</evidence>
<reference evidence="9 10" key="1">
    <citation type="submission" date="2024-03" db="EMBL/GenBank/DDBJ databases">
        <authorList>
            <person name="Martinez-Hernandez J."/>
        </authorList>
    </citation>
    <scope>NUCLEOTIDE SEQUENCE [LARGE SCALE GENOMIC DNA]</scope>
</reference>
<dbReference type="Proteomes" id="UP001497480">
    <property type="component" value="Unassembled WGS sequence"/>
</dbReference>
<comment type="similarity">
    <text evidence="2 8">Belongs to the cytochrome P450 family.</text>
</comment>
<evidence type="ECO:0000256" key="1">
    <source>
        <dbReference type="ARBA" id="ARBA00001971"/>
    </source>
</evidence>
<dbReference type="PANTHER" id="PTHR47944:SF16">
    <property type="entry name" value="CYTOCHROME P450 FAMILY 1 SUBFAMILY A POLYPEPTIDE 1"/>
    <property type="match status" value="1"/>
</dbReference>
<evidence type="ECO:0000256" key="7">
    <source>
        <dbReference type="ARBA" id="ARBA00023033"/>
    </source>
</evidence>
<dbReference type="InterPro" id="IPR017972">
    <property type="entry name" value="Cyt_P450_CS"/>
</dbReference>
<dbReference type="InterPro" id="IPR001128">
    <property type="entry name" value="Cyt_P450"/>
</dbReference>
<accession>A0AAV1YLR1</accession>
<evidence type="ECO:0000256" key="4">
    <source>
        <dbReference type="ARBA" id="ARBA00022723"/>
    </source>
</evidence>